<dbReference type="InterPro" id="IPR010720">
    <property type="entry name" value="Alpha-L-AF_C"/>
</dbReference>
<evidence type="ECO:0000256" key="6">
    <source>
        <dbReference type="ARBA" id="ARBA00022801"/>
    </source>
</evidence>
<dbReference type="InterPro" id="IPR055235">
    <property type="entry name" value="ASD1_cat"/>
</dbReference>
<dbReference type="eggNOG" id="COG3534">
    <property type="taxonomic scope" value="Bacteria"/>
</dbReference>
<dbReference type="Proteomes" id="UP000000370">
    <property type="component" value="Chromosome"/>
</dbReference>
<keyword evidence="8 10" id="KW-0326">Glycosidase</keyword>
<dbReference type="Pfam" id="PF06964">
    <property type="entry name" value="Alpha-L-AF_C"/>
    <property type="match status" value="1"/>
</dbReference>
<evidence type="ECO:0000256" key="4">
    <source>
        <dbReference type="ARBA" id="ARBA00011165"/>
    </source>
</evidence>
<dbReference type="Gene3D" id="2.60.40.1180">
    <property type="entry name" value="Golgi alpha-mannosidase II"/>
    <property type="match status" value="1"/>
</dbReference>
<comment type="catalytic activity">
    <reaction evidence="1">
        <text>Hydrolysis of terminal non-reducing alpha-L-arabinofuranoside residues in alpha-L-arabinosides.</text>
        <dbReference type="EC" id="3.2.1.55"/>
    </reaction>
</comment>
<feature type="domain" description="Alpha-L-arabinofuranosidase C-terminal" evidence="9">
    <location>
        <begin position="290"/>
        <end position="491"/>
    </location>
</feature>
<sequence length="499" mass="56539">MKAKLTLSKISKIGTIDKRIYGSFIEHLGRAVYGGIYEPGHETSDDMGFRQDVMELIKELNIPIVRYPGGNFVSGYRWEDGIGDKAKRPRRLDLAWKSIETNEVGVDEFQEWAKRANSDVMMAVNLGTRGPQEAQDLIEYCNFQGGTYYSDLRRKNGFEKPFDIKVWCLGNEMDGPWQTCAKTAEEYGRIACETAKVMKWVDPSIELVACGSSGLTMPTFGDWERTVLEHTYDYVDYISLHQYYNNYENDPDVFLARSLEMETFIESVVAICDSVKAKKHSKKTINLSFDEWNVWFHSHGQDKRIEPWGKAPSLLEDVYTFEDALLVGCLLIALVKHCDRVKMACLAQLVNVIAPIMTENGGAAWAQTIFYPFMHVSNYGRGTALKPILECETYENKISDKVPYVETVAVHNEEKNEVVVFAVNRSADQTIDFSIDLTEFQNAKLVEHTEMIHADLKATNTASNPKNVVPSATGVTKIEENTAIATLKPYSWNVIRFSL</sequence>
<dbReference type="HOGENOM" id="CLU_017810_1_1_9"/>
<evidence type="ECO:0000256" key="3">
    <source>
        <dbReference type="ARBA" id="ARBA00007186"/>
    </source>
</evidence>
<name>A9KN48_LACP7</name>
<comment type="similarity">
    <text evidence="3">Belongs to the glycosyl hydrolase 51 family.</text>
</comment>
<evidence type="ECO:0000313" key="10">
    <source>
        <dbReference type="EMBL" id="ABX41547.1"/>
    </source>
</evidence>
<dbReference type="InterPro" id="IPR017853">
    <property type="entry name" value="GH"/>
</dbReference>
<dbReference type="KEGG" id="cpy:Cphy_1169"/>
<dbReference type="EMBL" id="CP000885">
    <property type="protein sequence ID" value="ABX41547.1"/>
    <property type="molecule type" value="Genomic_DNA"/>
</dbReference>
<protein>
    <recommendedName>
        <fullName evidence="5">non-reducing end alpha-L-arabinofuranosidase</fullName>
        <ecNumber evidence="5">3.2.1.55</ecNumber>
    </recommendedName>
</protein>
<dbReference type="PANTHER" id="PTHR43576:SF3">
    <property type="entry name" value="ALPHA-L-ARABINOFURANOSIDASE C"/>
    <property type="match status" value="1"/>
</dbReference>
<dbReference type="AlphaFoldDB" id="A9KN48"/>
<dbReference type="SUPFAM" id="SSF51445">
    <property type="entry name" value="(Trans)glycosidases"/>
    <property type="match status" value="1"/>
</dbReference>
<evidence type="ECO:0000313" key="11">
    <source>
        <dbReference type="Proteomes" id="UP000000370"/>
    </source>
</evidence>
<dbReference type="Gene3D" id="3.20.20.80">
    <property type="entry name" value="Glycosidases"/>
    <property type="match status" value="1"/>
</dbReference>
<evidence type="ECO:0000256" key="5">
    <source>
        <dbReference type="ARBA" id="ARBA00012670"/>
    </source>
</evidence>
<evidence type="ECO:0000256" key="1">
    <source>
        <dbReference type="ARBA" id="ARBA00001462"/>
    </source>
</evidence>
<dbReference type="STRING" id="357809.Cphy_1169"/>
<evidence type="ECO:0000256" key="7">
    <source>
        <dbReference type="ARBA" id="ARBA00023277"/>
    </source>
</evidence>
<dbReference type="InterPro" id="IPR013780">
    <property type="entry name" value="Glyco_hydro_b"/>
</dbReference>
<dbReference type="OrthoDB" id="9758333at2"/>
<keyword evidence="11" id="KW-1185">Reference proteome</keyword>
<dbReference type="EC" id="3.2.1.55" evidence="5"/>
<comment type="pathway">
    <text evidence="2">Glycan metabolism.</text>
</comment>
<evidence type="ECO:0000259" key="9">
    <source>
        <dbReference type="SMART" id="SM00813"/>
    </source>
</evidence>
<reference evidence="11" key="1">
    <citation type="submission" date="2007-11" db="EMBL/GenBank/DDBJ databases">
        <title>Complete genome sequence of Clostridium phytofermentans ISDg.</title>
        <authorList>
            <person name="Leschine S.B."/>
            <person name="Warnick T.A."/>
            <person name="Blanchard J.L."/>
            <person name="Schnell D.J."/>
            <person name="Petit E.L."/>
            <person name="LaTouf W.G."/>
            <person name="Copeland A."/>
            <person name="Lucas S."/>
            <person name="Lapidus A."/>
            <person name="Barry K."/>
            <person name="Glavina del Rio T."/>
            <person name="Dalin E."/>
            <person name="Tice H."/>
            <person name="Pitluck S."/>
            <person name="Kiss H."/>
            <person name="Brettin T."/>
            <person name="Bruce D."/>
            <person name="Detter J.C."/>
            <person name="Han C."/>
            <person name="Kuske C."/>
            <person name="Schmutz J."/>
            <person name="Larimer F."/>
            <person name="Land M."/>
            <person name="Hauser L."/>
            <person name="Kyrpides N."/>
            <person name="Kim E.A."/>
            <person name="Richardson P."/>
        </authorList>
    </citation>
    <scope>NUCLEOTIDE SEQUENCE [LARGE SCALE GENOMIC DNA]</scope>
    <source>
        <strain evidence="11">ATCC 700394 / DSM 18823 / ISDg</strain>
    </source>
</reference>
<dbReference type="GO" id="GO:0046556">
    <property type="term" value="F:alpha-L-arabinofuranosidase activity"/>
    <property type="evidence" value="ECO:0007669"/>
    <property type="project" value="UniProtKB-EC"/>
</dbReference>
<dbReference type="CAZy" id="GH51">
    <property type="family name" value="Glycoside Hydrolase Family 51"/>
</dbReference>
<dbReference type="PANTHER" id="PTHR43576">
    <property type="entry name" value="ALPHA-L-ARABINOFURANOSIDASE C-RELATED"/>
    <property type="match status" value="1"/>
</dbReference>
<dbReference type="Pfam" id="PF22848">
    <property type="entry name" value="ASD1_dom"/>
    <property type="match status" value="1"/>
</dbReference>
<dbReference type="GO" id="GO:0046373">
    <property type="term" value="P:L-arabinose metabolic process"/>
    <property type="evidence" value="ECO:0007669"/>
    <property type="project" value="InterPro"/>
</dbReference>
<accession>A9KN48</accession>
<keyword evidence="7" id="KW-0119">Carbohydrate metabolism</keyword>
<evidence type="ECO:0000256" key="2">
    <source>
        <dbReference type="ARBA" id="ARBA00004881"/>
    </source>
</evidence>
<keyword evidence="6 10" id="KW-0378">Hydrolase</keyword>
<proteinExistence type="inferred from homology"/>
<dbReference type="GO" id="GO:0000272">
    <property type="term" value="P:polysaccharide catabolic process"/>
    <property type="evidence" value="ECO:0007669"/>
    <property type="project" value="TreeGrafter"/>
</dbReference>
<gene>
    <name evidence="10" type="ordered locus">Cphy_1169</name>
</gene>
<evidence type="ECO:0000256" key="8">
    <source>
        <dbReference type="ARBA" id="ARBA00023295"/>
    </source>
</evidence>
<dbReference type="RefSeq" id="WP_012199195.1">
    <property type="nucleotide sequence ID" value="NC_010001.1"/>
</dbReference>
<organism evidence="10 11">
    <name type="scientific">Lachnoclostridium phytofermentans (strain ATCC 700394 / DSM 18823 / ISDg)</name>
    <name type="common">Clostridium phytofermentans</name>
    <dbReference type="NCBI Taxonomy" id="357809"/>
    <lineage>
        <taxon>Bacteria</taxon>
        <taxon>Bacillati</taxon>
        <taxon>Bacillota</taxon>
        <taxon>Clostridia</taxon>
        <taxon>Lachnospirales</taxon>
        <taxon>Lachnospiraceae</taxon>
    </lineage>
</organism>
<dbReference type="SUPFAM" id="SSF51011">
    <property type="entry name" value="Glycosyl hydrolase domain"/>
    <property type="match status" value="1"/>
</dbReference>
<comment type="subunit">
    <text evidence="4">Homohexamer; trimer of dimers.</text>
</comment>
<dbReference type="SMART" id="SM00813">
    <property type="entry name" value="Alpha-L-AF_C"/>
    <property type="match status" value="1"/>
</dbReference>